<keyword evidence="3" id="KW-1185">Reference proteome</keyword>
<protein>
    <submittedName>
        <fullName evidence="2">Uncharacterized protein</fullName>
    </submittedName>
</protein>
<evidence type="ECO:0000313" key="3">
    <source>
        <dbReference type="Proteomes" id="UP000181901"/>
    </source>
</evidence>
<dbReference type="RefSeq" id="WP_165610774.1">
    <property type="nucleotide sequence ID" value="NZ_LKAQ01000001.1"/>
</dbReference>
<dbReference type="AlphaFoldDB" id="A0A1J5N125"/>
<keyword evidence="1" id="KW-1133">Transmembrane helix</keyword>
<evidence type="ECO:0000256" key="1">
    <source>
        <dbReference type="SAM" id="Phobius"/>
    </source>
</evidence>
<feature type="transmembrane region" description="Helical" evidence="1">
    <location>
        <begin position="27"/>
        <end position="42"/>
    </location>
</feature>
<keyword evidence="1" id="KW-0472">Membrane</keyword>
<organism evidence="2 3">
    <name type="scientific">Pseudodesulfovibrio hydrargyri</name>
    <dbReference type="NCBI Taxonomy" id="2125990"/>
    <lineage>
        <taxon>Bacteria</taxon>
        <taxon>Pseudomonadati</taxon>
        <taxon>Thermodesulfobacteriota</taxon>
        <taxon>Desulfovibrionia</taxon>
        <taxon>Desulfovibrionales</taxon>
        <taxon>Desulfovibrionaceae</taxon>
    </lineage>
</organism>
<dbReference type="EMBL" id="LKAQ01000001">
    <property type="protein sequence ID" value="OIQ52342.1"/>
    <property type="molecule type" value="Genomic_DNA"/>
</dbReference>
<sequence length="49" mass="6033">MQEQEKQERGFVHKNGVTYFSKRTERRILFVLTMFMLVWGIFECSRDLF</sequence>
<gene>
    <name evidence="2" type="ORF">BerOc1_00817</name>
</gene>
<accession>A0A1J5N125</accession>
<evidence type="ECO:0000313" key="2">
    <source>
        <dbReference type="EMBL" id="OIQ52342.1"/>
    </source>
</evidence>
<keyword evidence="1" id="KW-0812">Transmembrane</keyword>
<reference evidence="2 3" key="1">
    <citation type="submission" date="2015-09" db="EMBL/GenBank/DDBJ databases">
        <title>Genome of Desulfovibrio dechloracetivorans BerOc1, a mercury methylating strain isolated from highly hydrocarbons and metals contaminated coastal sediments.</title>
        <authorList>
            <person name="Goni Urriza M."/>
            <person name="Gassie C."/>
            <person name="Bouchez O."/>
            <person name="Klopp C."/>
            <person name="Ranchou-Peyruse A."/>
            <person name="Remy G."/>
        </authorList>
    </citation>
    <scope>NUCLEOTIDE SEQUENCE [LARGE SCALE GENOMIC DNA]</scope>
    <source>
        <strain evidence="2 3">BerOc1</strain>
    </source>
</reference>
<comment type="caution">
    <text evidence="2">The sequence shown here is derived from an EMBL/GenBank/DDBJ whole genome shotgun (WGS) entry which is preliminary data.</text>
</comment>
<proteinExistence type="predicted"/>
<name>A0A1J5N125_9BACT</name>
<dbReference type="Proteomes" id="UP000181901">
    <property type="component" value="Unassembled WGS sequence"/>
</dbReference>